<dbReference type="SUPFAM" id="SSF52047">
    <property type="entry name" value="RNI-like"/>
    <property type="match status" value="1"/>
</dbReference>
<evidence type="ECO:0000256" key="4">
    <source>
        <dbReference type="SAM" id="MobiDB-lite"/>
    </source>
</evidence>
<evidence type="ECO:0000256" key="1">
    <source>
        <dbReference type="ARBA" id="ARBA00022614"/>
    </source>
</evidence>
<dbReference type="Pfam" id="PF13855">
    <property type="entry name" value="LRR_8"/>
    <property type="match status" value="3"/>
</dbReference>
<keyword evidence="5" id="KW-0812">Transmembrane</keyword>
<evidence type="ECO:0000259" key="7">
    <source>
        <dbReference type="SMART" id="SM00082"/>
    </source>
</evidence>
<feature type="transmembrane region" description="Helical" evidence="5">
    <location>
        <begin position="541"/>
        <end position="566"/>
    </location>
</feature>
<evidence type="ECO:0000256" key="6">
    <source>
        <dbReference type="SAM" id="SignalP"/>
    </source>
</evidence>
<reference evidence="8" key="1">
    <citation type="submission" date="2015-09" db="EMBL/GenBank/DDBJ databases">
        <title>Scylla olivacea transcriptome.</title>
        <authorList>
            <person name="Ikhwanuddin M."/>
        </authorList>
    </citation>
    <scope>NUCLEOTIDE SEQUENCE</scope>
</reference>
<dbReference type="SMART" id="SM00369">
    <property type="entry name" value="LRR_TYP"/>
    <property type="match status" value="12"/>
</dbReference>
<protein>
    <recommendedName>
        <fullName evidence="7">LRRCT domain-containing protein</fullName>
    </recommendedName>
</protein>
<dbReference type="InterPro" id="IPR003591">
    <property type="entry name" value="Leu-rich_rpt_typical-subtyp"/>
</dbReference>
<dbReference type="InterPro" id="IPR000483">
    <property type="entry name" value="Cys-rich_flank_reg_C"/>
</dbReference>
<dbReference type="InterPro" id="IPR001611">
    <property type="entry name" value="Leu-rich_rpt"/>
</dbReference>
<dbReference type="PROSITE" id="PS51450">
    <property type="entry name" value="LRR"/>
    <property type="match status" value="4"/>
</dbReference>
<keyword evidence="2 6" id="KW-0732">Signal</keyword>
<keyword evidence="3" id="KW-0677">Repeat</keyword>
<feature type="region of interest" description="Disordered" evidence="4">
    <location>
        <begin position="574"/>
        <end position="601"/>
    </location>
</feature>
<proteinExistence type="predicted"/>
<dbReference type="PANTHER" id="PTHR24366">
    <property type="entry name" value="IG(IMMUNOGLOBULIN) AND LRR(LEUCINE RICH REPEAT) DOMAINS"/>
    <property type="match status" value="1"/>
</dbReference>
<organism evidence="8">
    <name type="scientific">Scylla olivacea</name>
    <name type="common">Orange mud crab</name>
    <name type="synonym">Cancer olivacea</name>
    <dbReference type="NCBI Taxonomy" id="85551"/>
    <lineage>
        <taxon>Eukaryota</taxon>
        <taxon>Metazoa</taxon>
        <taxon>Ecdysozoa</taxon>
        <taxon>Arthropoda</taxon>
        <taxon>Crustacea</taxon>
        <taxon>Multicrustacea</taxon>
        <taxon>Malacostraca</taxon>
        <taxon>Eumalacostraca</taxon>
        <taxon>Eucarida</taxon>
        <taxon>Decapoda</taxon>
        <taxon>Pleocyemata</taxon>
        <taxon>Brachyura</taxon>
        <taxon>Eubrachyura</taxon>
        <taxon>Portunoidea</taxon>
        <taxon>Portunidae</taxon>
        <taxon>Portuninae</taxon>
        <taxon>Scylla</taxon>
    </lineage>
</organism>
<feature type="chain" id="PRO_5006070361" description="LRRCT domain-containing protein" evidence="6">
    <location>
        <begin position="18"/>
        <end position="698"/>
    </location>
</feature>
<dbReference type="InterPro" id="IPR032675">
    <property type="entry name" value="LRR_dom_sf"/>
</dbReference>
<dbReference type="PRINTS" id="PR00019">
    <property type="entry name" value="LEURICHRPT"/>
</dbReference>
<dbReference type="SUPFAM" id="SSF52058">
    <property type="entry name" value="L domain-like"/>
    <property type="match status" value="1"/>
</dbReference>
<evidence type="ECO:0000256" key="5">
    <source>
        <dbReference type="SAM" id="Phobius"/>
    </source>
</evidence>
<keyword evidence="5" id="KW-0472">Membrane</keyword>
<feature type="region of interest" description="Disordered" evidence="4">
    <location>
        <begin position="628"/>
        <end position="698"/>
    </location>
</feature>
<dbReference type="EMBL" id="GDRN01073811">
    <property type="protein sequence ID" value="JAI63330.1"/>
    <property type="molecule type" value="Transcribed_RNA"/>
</dbReference>
<evidence type="ECO:0000313" key="8">
    <source>
        <dbReference type="EMBL" id="JAI63330.1"/>
    </source>
</evidence>
<evidence type="ECO:0000256" key="3">
    <source>
        <dbReference type="ARBA" id="ARBA00022737"/>
    </source>
</evidence>
<dbReference type="Pfam" id="PF00560">
    <property type="entry name" value="LRR_1"/>
    <property type="match status" value="1"/>
</dbReference>
<evidence type="ECO:0000256" key="2">
    <source>
        <dbReference type="ARBA" id="ARBA00022729"/>
    </source>
</evidence>
<name>A0A0P4WAM5_SCYOL</name>
<keyword evidence="5" id="KW-1133">Transmembrane helix</keyword>
<keyword evidence="1" id="KW-0433">Leucine-rich repeat</keyword>
<dbReference type="PANTHER" id="PTHR24366:SF168">
    <property type="entry name" value="GH22922P-RELATED"/>
    <property type="match status" value="1"/>
</dbReference>
<sequence>MPLIPVFLWVMLGVSWACPHKCRCSLDERGRRGVRCEEGGMGDPLPVMSLRSDTEVLVISAPPSRPNRFTLGPIFKSFRQLEEVHITHSKIPALGAHSFWGLQRLHVLNFTHNHISALMDTNFKGADSLHHLDLSYNRIQSVPSAVFRHVRHLRSLTLAHNLVPELVSRIFFGLTRLERLDLSHNPLGDLQPERFTDVPEVRQLYCAGCKLTSISTTLLQTLPLLRELDLRDNRLTQVPLGVASTVLLHLVTLRLDGNHISFVERGAISGSPLITLSLAHNRINRMEPDAFTNASLKHLDLSYNRLSQLEPSALHAILHKVHDIQLSGNSLQVEQLLTVLPKARQLRRLGLGDMGLTNLPPELLRHSRHLHHLNLSANYLTSFSTEILQNAKHLRSLDLSLNNFRGMDSAFFDTVTRATELRTLRLEGNPWKCDQCHAGPLLRWLQDAPDQESGCAEPRVWTCLKCIGPQEVAGAQLALLPLGDLPVCPFTTPAAVAIMPTWVEPSLSVMTEQPAFPRSDLTRQADAEMDWGLNTIEKEEMYLVVVGGVVLVLLLLVLVVIGIVVYNKHSASYYTNETDPENKEKLMKGKNSNNNTKKPAKTQLDATIATIDEVTDIAGSQEVLEDDLTSAPNHATPPPPPNNLNSPGSQIQPPDLNKTHNHNPTVNHSIEMNHIAGYNQSMPPVPPPQEDSSTTPTL</sequence>
<accession>A0A0P4WAM5</accession>
<feature type="domain" description="LRRCT" evidence="7">
    <location>
        <begin position="429"/>
        <end position="489"/>
    </location>
</feature>
<dbReference type="AlphaFoldDB" id="A0A0P4WAM5"/>
<dbReference type="SMART" id="SM00082">
    <property type="entry name" value="LRRCT"/>
    <property type="match status" value="1"/>
</dbReference>
<feature type="signal peptide" evidence="6">
    <location>
        <begin position="1"/>
        <end position="17"/>
    </location>
</feature>
<dbReference type="Gene3D" id="3.80.10.10">
    <property type="entry name" value="Ribonuclease Inhibitor"/>
    <property type="match status" value="3"/>
</dbReference>